<dbReference type="RefSeq" id="XP_018019717.2">
    <property type="nucleotide sequence ID" value="XM_018164228.2"/>
</dbReference>
<dbReference type="Gene3D" id="2.30.42.10">
    <property type="match status" value="1"/>
</dbReference>
<accession>A0A8B7P130</accession>
<dbReference type="Gene3D" id="3.90.190.10">
    <property type="entry name" value="Protein tyrosine phosphatase superfamily"/>
    <property type="match status" value="1"/>
</dbReference>
<evidence type="ECO:0000256" key="6">
    <source>
        <dbReference type="SAM" id="MobiDB-lite"/>
    </source>
</evidence>
<evidence type="ECO:0000256" key="3">
    <source>
        <dbReference type="ARBA" id="ARBA00022801"/>
    </source>
</evidence>
<dbReference type="InterPro" id="IPR019748">
    <property type="entry name" value="FERM_central"/>
</dbReference>
<dbReference type="SMART" id="SM00295">
    <property type="entry name" value="B41"/>
    <property type="match status" value="1"/>
</dbReference>
<keyword evidence="5" id="KW-0965">Cell junction</keyword>
<dbReference type="InterPro" id="IPR000242">
    <property type="entry name" value="PTP_cat"/>
</dbReference>
<dbReference type="SMART" id="SM01195">
    <property type="entry name" value="FA"/>
    <property type="match status" value="1"/>
</dbReference>
<dbReference type="PANTHER" id="PTHR45706:SF4">
    <property type="entry name" value="TYROSINE-PROTEIN PHOSPHATASE"/>
    <property type="match status" value="1"/>
</dbReference>
<dbReference type="InterPro" id="IPR019747">
    <property type="entry name" value="FERM_CS"/>
</dbReference>
<feature type="compositionally biased region" description="Low complexity" evidence="6">
    <location>
        <begin position="584"/>
        <end position="595"/>
    </location>
</feature>
<dbReference type="SMART" id="SM01196">
    <property type="entry name" value="FERM_C"/>
    <property type="match status" value="1"/>
</dbReference>
<feature type="region of interest" description="Disordered" evidence="6">
    <location>
        <begin position="436"/>
        <end position="520"/>
    </location>
</feature>
<feature type="domain" description="Tyrosine-protein phosphatase" evidence="7">
    <location>
        <begin position="762"/>
        <end position="975"/>
    </location>
</feature>
<dbReference type="SUPFAM" id="SSF54236">
    <property type="entry name" value="Ubiquitin-like"/>
    <property type="match status" value="1"/>
</dbReference>
<proteinExistence type="predicted"/>
<dbReference type="PRINTS" id="PR00700">
    <property type="entry name" value="PRTYPHPHTASE"/>
</dbReference>
<dbReference type="InterPro" id="IPR001478">
    <property type="entry name" value="PDZ"/>
</dbReference>
<dbReference type="PROSITE" id="PS50106">
    <property type="entry name" value="PDZ"/>
    <property type="match status" value="1"/>
</dbReference>
<dbReference type="GO" id="GO:0048731">
    <property type="term" value="P:system development"/>
    <property type="evidence" value="ECO:0007669"/>
    <property type="project" value="UniProtKB-ARBA"/>
</dbReference>
<dbReference type="GO" id="GO:0009887">
    <property type="term" value="P:animal organ morphogenesis"/>
    <property type="evidence" value="ECO:0007669"/>
    <property type="project" value="UniProtKB-ARBA"/>
</dbReference>
<feature type="domain" description="PDZ" evidence="9">
    <location>
        <begin position="620"/>
        <end position="696"/>
    </location>
</feature>
<dbReference type="Gene3D" id="1.20.80.10">
    <property type="match status" value="1"/>
</dbReference>
<protein>
    <recommendedName>
        <fullName evidence="2">protein-tyrosine-phosphatase</fullName>
        <ecNumber evidence="2">3.1.3.48</ecNumber>
    </recommendedName>
</protein>
<dbReference type="AlphaFoldDB" id="A0A8B7P130"/>
<reference evidence="11" key="1">
    <citation type="submission" date="2025-08" db="UniProtKB">
        <authorList>
            <consortium name="RefSeq"/>
        </authorList>
    </citation>
    <scope>IDENTIFICATION</scope>
    <source>
        <tissue evidence="11">Whole organism</tissue>
    </source>
</reference>
<comment type="subcellular location">
    <subcellularLocation>
        <location evidence="1">Cell junction</location>
    </subcellularLocation>
</comment>
<dbReference type="SMART" id="SM00228">
    <property type="entry name" value="PDZ"/>
    <property type="match status" value="1"/>
</dbReference>
<gene>
    <name evidence="11" type="primary">LOC108676178</name>
</gene>
<organism evidence="10 11">
    <name type="scientific">Hyalella azteca</name>
    <name type="common">Amphipod</name>
    <dbReference type="NCBI Taxonomy" id="294128"/>
    <lineage>
        <taxon>Eukaryota</taxon>
        <taxon>Metazoa</taxon>
        <taxon>Ecdysozoa</taxon>
        <taxon>Arthropoda</taxon>
        <taxon>Crustacea</taxon>
        <taxon>Multicrustacea</taxon>
        <taxon>Malacostraca</taxon>
        <taxon>Eumalacostraca</taxon>
        <taxon>Peracarida</taxon>
        <taxon>Amphipoda</taxon>
        <taxon>Senticaudata</taxon>
        <taxon>Talitrida</taxon>
        <taxon>Talitroidea</taxon>
        <taxon>Hyalellidae</taxon>
        <taxon>Hyalella</taxon>
    </lineage>
</organism>
<keyword evidence="4" id="KW-0904">Protein phosphatase</keyword>
<dbReference type="InterPro" id="IPR018979">
    <property type="entry name" value="FERM_N"/>
</dbReference>
<evidence type="ECO:0000313" key="10">
    <source>
        <dbReference type="Proteomes" id="UP000694843"/>
    </source>
</evidence>
<evidence type="ECO:0000259" key="7">
    <source>
        <dbReference type="PROSITE" id="PS50055"/>
    </source>
</evidence>
<dbReference type="Gene3D" id="3.10.20.90">
    <property type="entry name" value="Phosphatidylinositol 3-kinase Catalytic Subunit, Chain A, domain 1"/>
    <property type="match status" value="1"/>
</dbReference>
<dbReference type="InterPro" id="IPR011993">
    <property type="entry name" value="PH-like_dom_sf"/>
</dbReference>
<dbReference type="Proteomes" id="UP000694843">
    <property type="component" value="Unplaced"/>
</dbReference>
<dbReference type="InterPro" id="IPR019749">
    <property type="entry name" value="Band_41_domain"/>
</dbReference>
<dbReference type="CTD" id="38059"/>
<keyword evidence="10" id="KW-1185">Reference proteome</keyword>
<dbReference type="Pfam" id="PF00373">
    <property type="entry name" value="FERM_M"/>
    <property type="match status" value="1"/>
</dbReference>
<dbReference type="Pfam" id="PF09379">
    <property type="entry name" value="FERM_N"/>
    <property type="match status" value="1"/>
</dbReference>
<dbReference type="InterPro" id="IPR036034">
    <property type="entry name" value="PDZ_sf"/>
</dbReference>
<dbReference type="PRINTS" id="PR00935">
    <property type="entry name" value="BAND41"/>
</dbReference>
<dbReference type="CDD" id="cd06706">
    <property type="entry name" value="PDZ_PTPN3-4-like"/>
    <property type="match status" value="1"/>
</dbReference>
<dbReference type="InterPro" id="IPR000299">
    <property type="entry name" value="FERM_domain"/>
</dbReference>
<dbReference type="SMART" id="SM00194">
    <property type="entry name" value="PTPc"/>
    <property type="match status" value="1"/>
</dbReference>
<dbReference type="InterPro" id="IPR035963">
    <property type="entry name" value="FERM_2"/>
</dbReference>
<dbReference type="PROSITE" id="PS50055">
    <property type="entry name" value="TYR_PHOSPHATASE_PTP"/>
    <property type="match status" value="1"/>
</dbReference>
<feature type="region of interest" description="Disordered" evidence="6">
    <location>
        <begin position="575"/>
        <end position="616"/>
    </location>
</feature>
<dbReference type="SUPFAM" id="SSF50156">
    <property type="entry name" value="PDZ domain-like"/>
    <property type="match status" value="1"/>
</dbReference>
<dbReference type="PROSITE" id="PS50057">
    <property type="entry name" value="FERM_3"/>
    <property type="match status" value="1"/>
</dbReference>
<evidence type="ECO:0000256" key="4">
    <source>
        <dbReference type="ARBA" id="ARBA00022912"/>
    </source>
</evidence>
<dbReference type="Pfam" id="PF00595">
    <property type="entry name" value="PDZ"/>
    <property type="match status" value="1"/>
</dbReference>
<dbReference type="OrthoDB" id="6368084at2759"/>
<dbReference type="PROSITE" id="PS00661">
    <property type="entry name" value="FERM_2"/>
    <property type="match status" value="1"/>
</dbReference>
<dbReference type="InterPro" id="IPR014352">
    <property type="entry name" value="FERM/acyl-CoA-bd_prot_sf"/>
</dbReference>
<dbReference type="InterPro" id="IPR029021">
    <property type="entry name" value="Prot-tyrosine_phosphatase-like"/>
</dbReference>
<keyword evidence="3" id="KW-0378">Hydrolase</keyword>
<dbReference type="SUPFAM" id="SSF47031">
    <property type="entry name" value="Second domain of FERM"/>
    <property type="match status" value="1"/>
</dbReference>
<dbReference type="CDD" id="cd14473">
    <property type="entry name" value="FERM_B-lobe"/>
    <property type="match status" value="1"/>
</dbReference>
<name>A0A8B7P130_HYAAZ</name>
<evidence type="ECO:0000256" key="5">
    <source>
        <dbReference type="ARBA" id="ARBA00022949"/>
    </source>
</evidence>
<dbReference type="KEGG" id="hazt:108676178"/>
<dbReference type="GO" id="GO:0004725">
    <property type="term" value="F:protein tyrosine phosphatase activity"/>
    <property type="evidence" value="ECO:0007669"/>
    <property type="project" value="UniProtKB-EC"/>
</dbReference>
<sequence length="975" mass="106738">MVEGGGEGGGGVVAAVEVAEGSPGTVGRGTGGRRYGVRAAEVAVHRALTVIRVEVLLLDDSPHVFEIQKQAKGQALLDLVFSHLELLERDYFGLQYRDSRAPPPNHRWLDPLKSVKKQLRIHSRTIDTCELPVLYLRVKFWVSDPGRLTDEYTRYHVTLQLRRMLVDGSLPAPDTTAALLASYALQSDLGDYSATEHGTEYVKEAELLPPVSPQMLPKVVELHKLHKGQSPAEAEFQFLRHAKRLELYGVDLHAAKDSSDRDLNLGVTSNGVVVIMNGVRMNTFSWAKIIKISFKRRQFMMQLRREMVQDGSDSELSHEIAFMKPASFLQNLRKKMWGKCETYESVLVFTLPSYRACKCLWKSCVEHHTFFRLHTPRPPPKRPLLGLGSKFWYSGRTQHQTLLEAKKTLASSPSVRTFVRSPSKQASLAALSTNGAAVAGGRGSNSSHAGKRSHTASAGPGTRSRSDSCGYRVTSLPATPKLAWTEGGNHQLNMDGSMDDTTEDVSSSMVASVADRPSTPARLPSVLSLLPSTVPSPLHSSSVASKESSVALPSVLCSSNGSSYPAGASSSLAPLATHDGDLPSSSSSSASSSSSDTDTPAAVAHIQGGASEESEHGLITIRIQPDTVGKFAGKFGFNVKGGADQDAPVLVSKVTAGSPADTCFPRLNEGDQVLLINGREVSSMTHDQVVNSIKASRECHSGELVLTVKQNVYEGDEGNHEEEEFVPQSVLELSSGALPAHGPQQLKESLHLLALGLESGELIQKFETLYRRMPGMSMDIARLSSNENRNRYRDISPYDKTRVILLSDNADDDTDDGPAPSSPGDNDYINASHVLMDIPGSNITNRYIACQGPLIATCPHYWMMVWQQQCRLIVMLTTCVEQGRTKCHQYWPETASTTEYGSISVTCNHQTSKSGYILREFTVKHKPSGKERTLQHLQYVTWPDHGVPEHSTDFLTFVKEVRRLRAEDTLNQPHI</sequence>
<evidence type="ECO:0000259" key="8">
    <source>
        <dbReference type="PROSITE" id="PS50057"/>
    </source>
</evidence>
<dbReference type="SUPFAM" id="SSF50729">
    <property type="entry name" value="PH domain-like"/>
    <property type="match status" value="1"/>
</dbReference>
<evidence type="ECO:0000313" key="11">
    <source>
        <dbReference type="RefSeq" id="XP_018019717.2"/>
    </source>
</evidence>
<dbReference type="GO" id="GO:0071944">
    <property type="term" value="C:cell periphery"/>
    <property type="evidence" value="ECO:0007669"/>
    <property type="project" value="UniProtKB-ARBA"/>
</dbReference>
<evidence type="ECO:0000256" key="2">
    <source>
        <dbReference type="ARBA" id="ARBA00013064"/>
    </source>
</evidence>
<dbReference type="GeneID" id="108676178"/>
<dbReference type="PANTHER" id="PTHR45706">
    <property type="entry name" value="TYROSINE-PROTEIN PHOSPHATASE"/>
    <property type="match status" value="1"/>
</dbReference>
<dbReference type="Pfam" id="PF00102">
    <property type="entry name" value="Y_phosphatase"/>
    <property type="match status" value="1"/>
</dbReference>
<dbReference type="OMA" id="QAFKVNX"/>
<dbReference type="InterPro" id="IPR018980">
    <property type="entry name" value="FERM_PH-like_C"/>
</dbReference>
<dbReference type="Pfam" id="PF08736">
    <property type="entry name" value="FA"/>
    <property type="match status" value="1"/>
</dbReference>
<dbReference type="GO" id="GO:0070161">
    <property type="term" value="C:anchoring junction"/>
    <property type="evidence" value="ECO:0007669"/>
    <property type="project" value="UniProtKB-SubCell"/>
</dbReference>
<dbReference type="SUPFAM" id="SSF52799">
    <property type="entry name" value="(Phosphotyrosine protein) phosphatases II"/>
    <property type="match status" value="1"/>
</dbReference>
<dbReference type="EC" id="3.1.3.48" evidence="2"/>
<feature type="domain" description="FERM" evidence="8">
    <location>
        <begin position="51"/>
        <end position="375"/>
    </location>
</feature>
<dbReference type="Pfam" id="PF09380">
    <property type="entry name" value="FERM_C"/>
    <property type="match status" value="1"/>
</dbReference>
<dbReference type="Gene3D" id="2.30.29.30">
    <property type="entry name" value="Pleckstrin-homology domain (PH domain)/Phosphotyrosine-binding domain (PTB)"/>
    <property type="match status" value="1"/>
</dbReference>
<dbReference type="InterPro" id="IPR014847">
    <property type="entry name" value="FA"/>
</dbReference>
<feature type="compositionally biased region" description="Low complexity" evidence="6">
    <location>
        <begin position="505"/>
        <end position="514"/>
    </location>
</feature>
<evidence type="ECO:0000256" key="1">
    <source>
        <dbReference type="ARBA" id="ARBA00004282"/>
    </source>
</evidence>
<dbReference type="InterPro" id="IPR029071">
    <property type="entry name" value="Ubiquitin-like_domsf"/>
</dbReference>
<evidence type="ECO:0000259" key="9">
    <source>
        <dbReference type="PROSITE" id="PS50106"/>
    </source>
</evidence>